<comment type="caution">
    <text evidence="4">The sequence shown here is derived from an EMBL/GenBank/DDBJ whole genome shotgun (WGS) entry which is preliminary data.</text>
</comment>
<proteinExistence type="predicted"/>
<sequence length="966" mass="102166">MSDLSQGLDFARASAVFTADTRLYELEMPTGHAPLLVESWVGREALSALSEYHLTCLSTTATLPLQALLGQQLALHTRLADGSIGTRSGYVRAAFQLGADGAHGNLARYRLTLVPWLWFATQRRRSRVFQDRDVLEIVEQVFAADAARANWRVSAEAREFLARVRPRSYCCQYRESDYAFVTRLLAEEGIGFHFEETGADGPGVSRQQLVLFADSARFAEDASAARDGGIRFHRAAAVETADTIQTLHARRTLQAAVTTRASWDYKAKRVTAVSLPTAHQFGGPNAPHVESGDWAGVYAFATQDEALHYARIARDGADARFKDWFGAGGVRTFRPGTAFEVIGAPLEQRDAPAQAKRLALLGVLHAGVNNLPAALRQEVRQSLGAAPVPHADDDAGLPPAADDFHPGLDRHTQDLDDAERWLDHAAWEVLLREADGSGYANRFTAIRADIPWRPALSDGTGLLQNPRPTALGSQSAIVVGADGGTAAAGTVHTDHLGRVRIRYPWQITEQNGCWVRVAQLYAGPGYGAQFIPRIGQEVVVRFLDNDIDRPVVTGVLYNGRGRHDADAYAQASDHAPAAQENLAGGASPAWHGAAAAHRHAGYLSGFKSVALGADGHARQSNQLVFDDTSGRLRTMLASDSAATQLNLGHLIHQADNHRGSFRGTGWELRTDARGALRAGKGVLISTYHGSAPGGGPEPAGENSPGIALLKQAQGFADTFNRAAATHQTVQFILVKGGALNGGKRQSRLDDEAAPIAAMVKAISGLVDAQDGGVDGHGERIAHMHAPLVVVAAQAGIGVAAADGLHVAAGEVAHLAAGRDLHLATGDALSIHSGQALGLLAGAVGPGENDAGIALIAGQGDIDLQAQSDAMTLAAKDLLQLLSANSHIDLAAAKSITLATEGGASMTIADGNITFACPGTISIRAGSKKFVGPVKQNYVLPKFPRSICKRCKRSAAATGSPFSVLEE</sequence>
<keyword evidence="5" id="KW-1185">Reference proteome</keyword>
<dbReference type="Pfam" id="PF04717">
    <property type="entry name" value="Phage_base_V"/>
    <property type="match status" value="1"/>
</dbReference>
<dbReference type="InterPro" id="IPR037026">
    <property type="entry name" value="Vgr_OB-fold_dom_sf"/>
</dbReference>
<dbReference type="OrthoDB" id="1907165at2"/>
<feature type="domain" description="Putative type VI secretion system Rhs element associated Vgr" evidence="3">
    <location>
        <begin position="618"/>
        <end position="723"/>
    </location>
</feature>
<dbReference type="EMBL" id="QYUN01000002">
    <property type="protein sequence ID" value="RJG07635.1"/>
    <property type="molecule type" value="Genomic_DNA"/>
</dbReference>
<dbReference type="Proteomes" id="UP000285190">
    <property type="component" value="Unassembled WGS sequence"/>
</dbReference>
<dbReference type="Pfam" id="PF05954">
    <property type="entry name" value="Phage_GPD"/>
    <property type="match status" value="1"/>
</dbReference>
<evidence type="ECO:0000259" key="3">
    <source>
        <dbReference type="Pfam" id="PF13296"/>
    </source>
</evidence>
<dbReference type="Gene3D" id="3.55.50.10">
    <property type="entry name" value="Baseplate protein-like domains"/>
    <property type="match status" value="1"/>
</dbReference>
<dbReference type="RefSeq" id="WP_119741293.1">
    <property type="nucleotide sequence ID" value="NZ_QYUN01000002.1"/>
</dbReference>
<name>A0A418X5B3_9BURK</name>
<reference evidence="4 5" key="1">
    <citation type="submission" date="2018-09" db="EMBL/GenBank/DDBJ databases">
        <authorList>
            <person name="Zhu H."/>
        </authorList>
    </citation>
    <scope>NUCLEOTIDE SEQUENCE [LARGE SCALE GENOMIC DNA]</scope>
    <source>
        <strain evidence="4 5">K2R10-39</strain>
    </source>
</reference>
<dbReference type="InterPro" id="IPR006531">
    <property type="entry name" value="Gp5/Vgr_OB"/>
</dbReference>
<dbReference type="Pfam" id="PF13296">
    <property type="entry name" value="T6SS_Vgr"/>
    <property type="match status" value="1"/>
</dbReference>
<dbReference type="SUPFAM" id="SSF69255">
    <property type="entry name" value="gp5 N-terminal domain-like"/>
    <property type="match status" value="1"/>
</dbReference>
<evidence type="ECO:0000259" key="1">
    <source>
        <dbReference type="Pfam" id="PF04717"/>
    </source>
</evidence>
<dbReference type="SUPFAM" id="SSF69279">
    <property type="entry name" value="Phage tail proteins"/>
    <property type="match status" value="2"/>
</dbReference>
<evidence type="ECO:0000313" key="5">
    <source>
        <dbReference type="Proteomes" id="UP000285190"/>
    </source>
</evidence>
<gene>
    <name evidence="4" type="ORF">D3870_17975</name>
</gene>
<evidence type="ECO:0000259" key="2">
    <source>
        <dbReference type="Pfam" id="PF10106"/>
    </source>
</evidence>
<feature type="domain" description="Gp5/Type VI secretion system Vgr protein OB-fold" evidence="1">
    <location>
        <begin position="492"/>
        <end position="557"/>
    </location>
</feature>
<dbReference type="InterPro" id="IPR018769">
    <property type="entry name" value="VgrG2_DUF2345"/>
</dbReference>
<accession>A0A418X5B3</accession>
<dbReference type="Gene3D" id="2.40.50.230">
    <property type="entry name" value="Gp5 N-terminal domain"/>
    <property type="match status" value="1"/>
</dbReference>
<organism evidence="4 5">
    <name type="scientific">Noviherbaspirillum cavernae</name>
    <dbReference type="NCBI Taxonomy" id="2320862"/>
    <lineage>
        <taxon>Bacteria</taxon>
        <taxon>Pseudomonadati</taxon>
        <taxon>Pseudomonadota</taxon>
        <taxon>Betaproteobacteria</taxon>
        <taxon>Burkholderiales</taxon>
        <taxon>Oxalobacteraceae</taxon>
        <taxon>Noviherbaspirillum</taxon>
    </lineage>
</organism>
<dbReference type="Gene3D" id="4.10.220.110">
    <property type="match status" value="1"/>
</dbReference>
<dbReference type="AlphaFoldDB" id="A0A418X5B3"/>
<dbReference type="Pfam" id="PF10106">
    <property type="entry name" value="DUF2345"/>
    <property type="match status" value="1"/>
</dbReference>
<protein>
    <submittedName>
        <fullName evidence="4">Type VI secretion system tip protein VgrG</fullName>
    </submittedName>
</protein>
<feature type="domain" description="DUF2345" evidence="2">
    <location>
        <begin position="777"/>
        <end position="932"/>
    </location>
</feature>
<evidence type="ECO:0000313" key="4">
    <source>
        <dbReference type="EMBL" id="RJG07635.1"/>
    </source>
</evidence>
<dbReference type="Gene3D" id="2.30.110.50">
    <property type="match status" value="1"/>
</dbReference>
<dbReference type="InterPro" id="IPR028244">
    <property type="entry name" value="T6SS_Rhs_Vgr_dom"/>
</dbReference>